<dbReference type="RefSeq" id="WP_014022907.1">
    <property type="nucleotide sequence ID" value="NC_015914.1"/>
</dbReference>
<gene>
    <name evidence="2" type="ordered locus">Cycma_4943</name>
</gene>
<reference evidence="3" key="1">
    <citation type="submission" date="2011-07" db="EMBL/GenBank/DDBJ databases">
        <title>The complete genome of Cyclobacterium marinum DSM 745.</title>
        <authorList>
            <person name="Lucas S."/>
            <person name="Han J."/>
            <person name="Lapidus A."/>
            <person name="Bruce D."/>
            <person name="Goodwin L."/>
            <person name="Pitluck S."/>
            <person name="Peters L."/>
            <person name="Kyrpides N."/>
            <person name="Mavromatis K."/>
            <person name="Ivanova N."/>
            <person name="Ovchinnikova G."/>
            <person name="Chertkov O."/>
            <person name="Detter J.C."/>
            <person name="Tapia R."/>
            <person name="Han C."/>
            <person name="Land M."/>
            <person name="Hauser L."/>
            <person name="Markowitz V."/>
            <person name="Cheng J.-F."/>
            <person name="Hugenholtz P."/>
            <person name="Woyke T."/>
            <person name="Wu D."/>
            <person name="Tindall B."/>
            <person name="Schuetze A."/>
            <person name="Brambilla E."/>
            <person name="Klenk H.-P."/>
            <person name="Eisen J.A."/>
        </authorList>
    </citation>
    <scope>NUCLEOTIDE SEQUENCE [LARGE SCALE GENOMIC DNA]</scope>
    <source>
        <strain evidence="3">ATCC 25205 / DSM 745 / LMG 13164 / NCIMB 1802</strain>
    </source>
</reference>
<keyword evidence="3" id="KW-1185">Reference proteome</keyword>
<dbReference type="KEGG" id="cmr:Cycma_4943"/>
<accession>G0J7H3</accession>
<evidence type="ECO:0008006" key="4">
    <source>
        <dbReference type="Google" id="ProtNLM"/>
    </source>
</evidence>
<dbReference type="Proteomes" id="UP000001635">
    <property type="component" value="Chromosome"/>
</dbReference>
<keyword evidence="1" id="KW-0732">Signal</keyword>
<evidence type="ECO:0000313" key="2">
    <source>
        <dbReference type="EMBL" id="AEL28627.1"/>
    </source>
</evidence>
<evidence type="ECO:0000256" key="1">
    <source>
        <dbReference type="SAM" id="SignalP"/>
    </source>
</evidence>
<dbReference type="eggNOG" id="ENOG5030HXS">
    <property type="taxonomic scope" value="Bacteria"/>
</dbReference>
<evidence type="ECO:0000313" key="3">
    <source>
        <dbReference type="Proteomes" id="UP000001635"/>
    </source>
</evidence>
<feature type="chain" id="PRO_5003401500" description="DUF4177 domain-containing protein" evidence="1">
    <location>
        <begin position="23"/>
        <end position="150"/>
    </location>
</feature>
<dbReference type="EMBL" id="CP002955">
    <property type="protein sequence ID" value="AEL28627.1"/>
    <property type="molecule type" value="Genomic_DNA"/>
</dbReference>
<dbReference type="STRING" id="880070.Cycma_4943"/>
<proteinExistence type="predicted"/>
<organism evidence="2 3">
    <name type="scientific">Cyclobacterium marinum (strain ATCC 25205 / DSM 745 / LMG 13164 / NCIMB 1802)</name>
    <name type="common">Flectobacillus marinus</name>
    <dbReference type="NCBI Taxonomy" id="880070"/>
    <lineage>
        <taxon>Bacteria</taxon>
        <taxon>Pseudomonadati</taxon>
        <taxon>Bacteroidota</taxon>
        <taxon>Cytophagia</taxon>
        <taxon>Cytophagales</taxon>
        <taxon>Cyclobacteriaceae</taxon>
        <taxon>Cyclobacterium</taxon>
    </lineage>
</organism>
<sequence>MIKKSMFTLLVMVGLIYMEAKAQQEFKIVTVVESIVPMGIGRSRIIDSQTDNNYEEYTTDRTDGKKSNQKEIKRSDIKVDELEETKLLNFFSMTGINFQNIASNDAVIASKINAMLAKGWKLTYVASGVESNAGADDGKGIYITRLFFSR</sequence>
<dbReference type="AlphaFoldDB" id="G0J7H3"/>
<protein>
    <recommendedName>
        <fullName evidence="4">DUF4177 domain-containing protein</fullName>
    </recommendedName>
</protein>
<feature type="signal peptide" evidence="1">
    <location>
        <begin position="1"/>
        <end position="22"/>
    </location>
</feature>
<dbReference type="HOGENOM" id="CLU_121811_0_0_10"/>
<name>G0J7H3_CYCMS</name>